<keyword evidence="4 8" id="KW-1003">Cell membrane</keyword>
<dbReference type="PRINTS" id="PR00175">
    <property type="entry name" value="NAALASMPORT"/>
</dbReference>
<feature type="transmembrane region" description="Helical" evidence="8">
    <location>
        <begin position="69"/>
        <end position="93"/>
    </location>
</feature>
<dbReference type="InterPro" id="IPR001463">
    <property type="entry name" value="Na/Ala_symport"/>
</dbReference>
<feature type="transmembrane region" description="Helical" evidence="8">
    <location>
        <begin position="15"/>
        <end position="33"/>
    </location>
</feature>
<proteinExistence type="inferred from homology"/>
<feature type="transmembrane region" description="Helical" evidence="8">
    <location>
        <begin position="352"/>
        <end position="375"/>
    </location>
</feature>
<keyword evidence="10" id="KW-1185">Reference proteome</keyword>
<keyword evidence="6 8" id="KW-1133">Transmembrane helix</keyword>
<keyword evidence="8" id="KW-0769">Symport</keyword>
<protein>
    <submittedName>
        <fullName evidence="9">Alanine/glycine:cation symporter family protein</fullName>
    </submittedName>
</protein>
<evidence type="ECO:0000256" key="1">
    <source>
        <dbReference type="ARBA" id="ARBA00004651"/>
    </source>
</evidence>
<feature type="transmembrane region" description="Helical" evidence="8">
    <location>
        <begin position="219"/>
        <end position="238"/>
    </location>
</feature>
<dbReference type="PANTHER" id="PTHR30330">
    <property type="entry name" value="AGSS FAMILY TRANSPORTER, SODIUM-ALANINE"/>
    <property type="match status" value="1"/>
</dbReference>
<feature type="transmembrane region" description="Helical" evidence="8">
    <location>
        <begin position="250"/>
        <end position="270"/>
    </location>
</feature>
<dbReference type="Gene3D" id="1.20.1740.10">
    <property type="entry name" value="Amino acid/polyamine transporter I"/>
    <property type="match status" value="1"/>
</dbReference>
<comment type="subcellular location">
    <subcellularLocation>
        <location evidence="1 8">Cell membrane</location>
        <topology evidence="1 8">Multi-pass membrane protein</topology>
    </subcellularLocation>
</comment>
<feature type="transmembrane region" description="Helical" evidence="8">
    <location>
        <begin position="422"/>
        <end position="442"/>
    </location>
</feature>
<dbReference type="NCBIfam" id="TIGR00835">
    <property type="entry name" value="agcS"/>
    <property type="match status" value="1"/>
</dbReference>
<comment type="caution">
    <text evidence="9">The sequence shown here is derived from an EMBL/GenBank/DDBJ whole genome shotgun (WGS) entry which is preliminary data.</text>
</comment>
<evidence type="ECO:0000313" key="10">
    <source>
        <dbReference type="Proteomes" id="UP001500908"/>
    </source>
</evidence>
<sequence length="485" mass="49765">MDAVNALVETCNDVVWGYLVIPLLVALSSYLTVRSGVVQVRLLPAMFTAMRGGSRGASGGERAVSSFQAFAISAAARVGTGNVAGVAIAIGVGGPGAVLWMWLMGLLVGSTSFVESTLAQMYKVRDRSGFRGGSAYYMRYGLNANWAGVIFAVASVVTFGSVFTTVQSNAIATAVASSVDVTGASVGTWLAPAVGGGLTAVTALVVVGGVRWIALVAQALVPGMALLYLLLGATVIAGNLAEVPGVVAEIFAHALGLGEVAAGAVGTAVVQGIRRGMFSNEAGMGSVPNAAAGAAVSHPAKQGLAQTLGVYVDTLVVCSTTAFVVLLADPTYGPHRAADLTQQALALELGPWSLHVLTVIIVLLAFTSLLGNYYYGAANIAFLAAGDGVMATYRWAFLLMTFVGAIGSVQVVWSLADTAMGVMAVLNLVALIPLSGVALRLLDDYTRQRRQGRDPVFTRDRLAGVSGVRCWEPGGPPEAEAPVPE</sequence>
<reference evidence="10" key="1">
    <citation type="journal article" date="2019" name="Int. J. Syst. Evol. Microbiol.">
        <title>The Global Catalogue of Microorganisms (GCM) 10K type strain sequencing project: providing services to taxonomists for standard genome sequencing and annotation.</title>
        <authorList>
            <consortium name="The Broad Institute Genomics Platform"/>
            <consortium name="The Broad Institute Genome Sequencing Center for Infectious Disease"/>
            <person name="Wu L."/>
            <person name="Ma J."/>
        </authorList>
    </citation>
    <scope>NUCLEOTIDE SEQUENCE [LARGE SCALE GENOMIC DNA]</scope>
    <source>
        <strain evidence="10">JCM 17137</strain>
    </source>
</reference>
<feature type="transmembrane region" description="Helical" evidence="8">
    <location>
        <begin position="99"/>
        <end position="119"/>
    </location>
</feature>
<feature type="transmembrane region" description="Helical" evidence="8">
    <location>
        <begin position="140"/>
        <end position="166"/>
    </location>
</feature>
<organism evidence="9 10">
    <name type="scientific">Salinactinospora qingdaonensis</name>
    <dbReference type="NCBI Taxonomy" id="702744"/>
    <lineage>
        <taxon>Bacteria</taxon>
        <taxon>Bacillati</taxon>
        <taxon>Actinomycetota</taxon>
        <taxon>Actinomycetes</taxon>
        <taxon>Streptosporangiales</taxon>
        <taxon>Nocardiopsidaceae</taxon>
        <taxon>Salinactinospora</taxon>
    </lineage>
</organism>
<dbReference type="PANTHER" id="PTHR30330:SF1">
    <property type="entry name" value="AMINO-ACID CARRIER PROTEIN ALST"/>
    <property type="match status" value="1"/>
</dbReference>
<evidence type="ECO:0000256" key="3">
    <source>
        <dbReference type="ARBA" id="ARBA00022448"/>
    </source>
</evidence>
<keyword evidence="5 8" id="KW-0812">Transmembrane</keyword>
<dbReference type="EMBL" id="BAABDD010000038">
    <property type="protein sequence ID" value="GAA3763194.1"/>
    <property type="molecule type" value="Genomic_DNA"/>
</dbReference>
<accession>A0ABP7GFU6</accession>
<evidence type="ECO:0000256" key="4">
    <source>
        <dbReference type="ARBA" id="ARBA00022475"/>
    </source>
</evidence>
<keyword evidence="7 8" id="KW-0472">Membrane</keyword>
<dbReference type="RefSeq" id="WP_344976339.1">
    <property type="nucleotide sequence ID" value="NZ_BAABDD010000038.1"/>
</dbReference>
<gene>
    <name evidence="9" type="ORF">GCM10022402_45830</name>
</gene>
<evidence type="ECO:0000256" key="5">
    <source>
        <dbReference type="ARBA" id="ARBA00022692"/>
    </source>
</evidence>
<evidence type="ECO:0000313" key="9">
    <source>
        <dbReference type="EMBL" id="GAA3763194.1"/>
    </source>
</evidence>
<evidence type="ECO:0000256" key="8">
    <source>
        <dbReference type="RuleBase" id="RU363064"/>
    </source>
</evidence>
<feature type="transmembrane region" description="Helical" evidence="8">
    <location>
        <begin position="310"/>
        <end position="332"/>
    </location>
</feature>
<evidence type="ECO:0000256" key="2">
    <source>
        <dbReference type="ARBA" id="ARBA00009261"/>
    </source>
</evidence>
<feature type="transmembrane region" description="Helical" evidence="8">
    <location>
        <begin position="186"/>
        <end position="207"/>
    </location>
</feature>
<evidence type="ECO:0000256" key="6">
    <source>
        <dbReference type="ARBA" id="ARBA00022989"/>
    </source>
</evidence>
<dbReference type="Proteomes" id="UP001500908">
    <property type="component" value="Unassembled WGS sequence"/>
</dbReference>
<name>A0ABP7GFU6_9ACTN</name>
<evidence type="ECO:0000256" key="7">
    <source>
        <dbReference type="ARBA" id="ARBA00023136"/>
    </source>
</evidence>
<keyword evidence="3 8" id="KW-0813">Transport</keyword>
<comment type="similarity">
    <text evidence="2 8">Belongs to the alanine or glycine:cation symporter (AGCS) (TC 2.A.25) family.</text>
</comment>
<dbReference type="Pfam" id="PF01235">
    <property type="entry name" value="Na_Ala_symp"/>
    <property type="match status" value="1"/>
</dbReference>
<feature type="transmembrane region" description="Helical" evidence="8">
    <location>
        <begin position="395"/>
        <end position="416"/>
    </location>
</feature>